<dbReference type="Proteomes" id="UP001424441">
    <property type="component" value="Unassembled WGS sequence"/>
</dbReference>
<protein>
    <submittedName>
        <fullName evidence="1">Carbon monoxide dehydrogenase subunit G</fullName>
    </submittedName>
</protein>
<dbReference type="CDD" id="cd05018">
    <property type="entry name" value="CoxG"/>
    <property type="match status" value="1"/>
</dbReference>
<keyword evidence="2" id="KW-1185">Reference proteome</keyword>
<dbReference type="RefSeq" id="WP_343807339.1">
    <property type="nucleotide sequence ID" value="NZ_BAAADE010000009.1"/>
</dbReference>
<reference evidence="1 2" key="1">
    <citation type="journal article" date="2019" name="Int. J. Syst. Evol. Microbiol.">
        <title>The Global Catalogue of Microorganisms (GCM) 10K type strain sequencing project: providing services to taxonomists for standard genome sequencing and annotation.</title>
        <authorList>
            <consortium name="The Broad Institute Genomics Platform"/>
            <consortium name="The Broad Institute Genome Sequencing Center for Infectious Disease"/>
            <person name="Wu L."/>
            <person name="Ma J."/>
        </authorList>
    </citation>
    <scope>NUCLEOTIDE SEQUENCE [LARGE SCALE GENOMIC DNA]</scope>
    <source>
        <strain evidence="1 2">JCM 15115</strain>
    </source>
</reference>
<dbReference type="InterPro" id="IPR010419">
    <property type="entry name" value="CO_DH_gsu"/>
</dbReference>
<dbReference type="PANTHER" id="PTHR38588">
    <property type="entry name" value="BLL0334 PROTEIN"/>
    <property type="match status" value="1"/>
</dbReference>
<name>A0ABN1GJ74_9HYPH</name>
<dbReference type="Pfam" id="PF06240">
    <property type="entry name" value="COXG"/>
    <property type="match status" value="1"/>
</dbReference>
<sequence>MELIGTQRLMQPPAVVWKALFDREVLASAIPGCKELEQTSETTFSAVVQLKIGPVSAKFKGDVELSDIVEPFSCVLAGKGSGGIAGFAKGSAHVTLSEDNGGTLLNYSADASVGGKLAALGGRLIQSTAQKLAEEFFTNFTTILNEKYELEETQQ</sequence>
<proteinExistence type="predicted"/>
<comment type="caution">
    <text evidence="1">The sequence shown here is derived from an EMBL/GenBank/DDBJ whole genome shotgun (WGS) entry which is preliminary data.</text>
</comment>
<accession>A0ABN1GJ74</accession>
<dbReference type="SUPFAM" id="SSF55961">
    <property type="entry name" value="Bet v1-like"/>
    <property type="match status" value="1"/>
</dbReference>
<dbReference type="InterPro" id="IPR023393">
    <property type="entry name" value="START-like_dom_sf"/>
</dbReference>
<dbReference type="Gene3D" id="3.30.530.20">
    <property type="match status" value="1"/>
</dbReference>
<evidence type="ECO:0000313" key="1">
    <source>
        <dbReference type="EMBL" id="GAA0612558.1"/>
    </source>
</evidence>
<dbReference type="EMBL" id="BAAADE010000009">
    <property type="protein sequence ID" value="GAA0612558.1"/>
    <property type="molecule type" value="Genomic_DNA"/>
</dbReference>
<dbReference type="PANTHER" id="PTHR38588:SF1">
    <property type="entry name" value="BLL0334 PROTEIN"/>
    <property type="match status" value="1"/>
</dbReference>
<gene>
    <name evidence="1" type="ORF">GCM10008943_30000</name>
</gene>
<evidence type="ECO:0000313" key="2">
    <source>
        <dbReference type="Proteomes" id="UP001424441"/>
    </source>
</evidence>
<organism evidence="1 2">
    <name type="scientific">Paenochrobactrum glaciei</name>
    <dbReference type="NCBI Taxonomy" id="486407"/>
    <lineage>
        <taxon>Bacteria</taxon>
        <taxon>Pseudomonadati</taxon>
        <taxon>Pseudomonadota</taxon>
        <taxon>Alphaproteobacteria</taxon>
        <taxon>Hyphomicrobiales</taxon>
        <taxon>Brucellaceae</taxon>
        <taxon>Paenochrobactrum</taxon>
    </lineage>
</organism>